<dbReference type="SUPFAM" id="SSF48498">
    <property type="entry name" value="Tetracyclin repressor-like, C-terminal domain"/>
    <property type="match status" value="1"/>
</dbReference>
<dbReference type="AlphaFoldDB" id="A0A937RXN4"/>
<dbReference type="Gene3D" id="1.10.357.10">
    <property type="entry name" value="Tetracycline Repressor, domain 2"/>
    <property type="match status" value="1"/>
</dbReference>
<feature type="DNA-binding region" description="H-T-H motif" evidence="4">
    <location>
        <begin position="16"/>
        <end position="35"/>
    </location>
</feature>
<dbReference type="SUPFAM" id="SSF46689">
    <property type="entry name" value="Homeodomain-like"/>
    <property type="match status" value="1"/>
</dbReference>
<dbReference type="EMBL" id="JAEACQ010000394">
    <property type="protein sequence ID" value="MBL7633686.1"/>
    <property type="molecule type" value="Genomic_DNA"/>
</dbReference>
<comment type="caution">
    <text evidence="6">The sequence shown here is derived from an EMBL/GenBank/DDBJ whole genome shotgun (WGS) entry which is preliminary data.</text>
</comment>
<dbReference type="PROSITE" id="PS50977">
    <property type="entry name" value="HTH_TETR_2"/>
    <property type="match status" value="1"/>
</dbReference>
<evidence type="ECO:0000313" key="7">
    <source>
        <dbReference type="Proteomes" id="UP000604475"/>
    </source>
</evidence>
<gene>
    <name evidence="6" type="ORF">I7412_42360</name>
</gene>
<keyword evidence="1" id="KW-0805">Transcription regulation</keyword>
<dbReference type="InterPro" id="IPR036271">
    <property type="entry name" value="Tet_transcr_reg_TetR-rel_C_sf"/>
</dbReference>
<evidence type="ECO:0000259" key="5">
    <source>
        <dbReference type="PROSITE" id="PS50977"/>
    </source>
</evidence>
<evidence type="ECO:0000256" key="3">
    <source>
        <dbReference type="ARBA" id="ARBA00023163"/>
    </source>
</evidence>
<organism evidence="6 7">
    <name type="scientific">Frankia nepalensis</name>
    <dbReference type="NCBI Taxonomy" id="1836974"/>
    <lineage>
        <taxon>Bacteria</taxon>
        <taxon>Bacillati</taxon>
        <taxon>Actinomycetota</taxon>
        <taxon>Actinomycetes</taxon>
        <taxon>Frankiales</taxon>
        <taxon>Frankiaceae</taxon>
        <taxon>Frankia</taxon>
    </lineage>
</organism>
<dbReference type="InterPro" id="IPR001647">
    <property type="entry name" value="HTH_TetR"/>
</dbReference>
<dbReference type="PANTHER" id="PTHR30055:SF234">
    <property type="entry name" value="HTH-TYPE TRANSCRIPTIONAL REGULATOR BETI"/>
    <property type="match status" value="1"/>
</dbReference>
<keyword evidence="3" id="KW-0804">Transcription</keyword>
<evidence type="ECO:0000313" key="6">
    <source>
        <dbReference type="EMBL" id="MBL7633686.1"/>
    </source>
</evidence>
<reference evidence="6" key="1">
    <citation type="submission" date="2020-12" db="EMBL/GenBank/DDBJ databases">
        <title>Genomic characterization of non-nitrogen-fixing Frankia strains.</title>
        <authorList>
            <person name="Carlos-Shanley C."/>
            <person name="Guerra T."/>
            <person name="Hahn D."/>
        </authorList>
    </citation>
    <scope>NUCLEOTIDE SEQUENCE</scope>
    <source>
        <strain evidence="6">CN6</strain>
    </source>
</reference>
<dbReference type="InterPro" id="IPR009057">
    <property type="entry name" value="Homeodomain-like_sf"/>
</dbReference>
<sequence>MAAALEVFAEKGLKATVPEVAARAGVGKATVYRSYPTKADLVRAVAEHQLSWIDARVAAAAEEPDPYVGLRGFLDDMAERLAHDLVLLIEVLPKADPRTQESTATRTLARIVEAAREQGSLRPDATAMDVRVLIGGYARVLADLGVRDPAVWRRYAGMVLAALRP</sequence>
<name>A0A937RXN4_9ACTN</name>
<dbReference type="Pfam" id="PF00440">
    <property type="entry name" value="TetR_N"/>
    <property type="match status" value="1"/>
</dbReference>
<dbReference type="InterPro" id="IPR050109">
    <property type="entry name" value="HTH-type_TetR-like_transc_reg"/>
</dbReference>
<dbReference type="PANTHER" id="PTHR30055">
    <property type="entry name" value="HTH-TYPE TRANSCRIPTIONAL REGULATOR RUTR"/>
    <property type="match status" value="1"/>
</dbReference>
<dbReference type="GO" id="GO:0000976">
    <property type="term" value="F:transcription cis-regulatory region binding"/>
    <property type="evidence" value="ECO:0007669"/>
    <property type="project" value="TreeGrafter"/>
</dbReference>
<accession>A0A937RXN4</accession>
<evidence type="ECO:0000256" key="2">
    <source>
        <dbReference type="ARBA" id="ARBA00023125"/>
    </source>
</evidence>
<dbReference type="Proteomes" id="UP000604475">
    <property type="component" value="Unassembled WGS sequence"/>
</dbReference>
<proteinExistence type="predicted"/>
<keyword evidence="2 4" id="KW-0238">DNA-binding</keyword>
<dbReference type="GO" id="GO:0003700">
    <property type="term" value="F:DNA-binding transcription factor activity"/>
    <property type="evidence" value="ECO:0007669"/>
    <property type="project" value="TreeGrafter"/>
</dbReference>
<protein>
    <submittedName>
        <fullName evidence="6">Helix-turn-helix transcriptional regulator</fullName>
    </submittedName>
</protein>
<feature type="domain" description="HTH tetR-type" evidence="5">
    <location>
        <begin position="1"/>
        <end position="53"/>
    </location>
</feature>
<evidence type="ECO:0000256" key="4">
    <source>
        <dbReference type="PROSITE-ProRule" id="PRU00335"/>
    </source>
</evidence>
<keyword evidence="7" id="KW-1185">Reference proteome</keyword>
<evidence type="ECO:0000256" key="1">
    <source>
        <dbReference type="ARBA" id="ARBA00023015"/>
    </source>
</evidence>